<evidence type="ECO:0000259" key="2">
    <source>
        <dbReference type="Pfam" id="PF09851"/>
    </source>
</evidence>
<evidence type="ECO:0000256" key="1">
    <source>
        <dbReference type="SAM" id="Phobius"/>
    </source>
</evidence>
<keyword evidence="1" id="KW-0812">Transmembrane</keyword>
<evidence type="ECO:0000313" key="4">
    <source>
        <dbReference type="Proteomes" id="UP000019247"/>
    </source>
</evidence>
<dbReference type="InterPro" id="IPR018649">
    <property type="entry name" value="SHOCT"/>
</dbReference>
<organism evidence="3 4">
    <name type="scientific">Lactiplantibacillus fabifermentans T30PCM01</name>
    <dbReference type="NCBI Taxonomy" id="1400520"/>
    <lineage>
        <taxon>Bacteria</taxon>
        <taxon>Bacillati</taxon>
        <taxon>Bacillota</taxon>
        <taxon>Bacilli</taxon>
        <taxon>Lactobacillales</taxon>
        <taxon>Lactobacillaceae</taxon>
        <taxon>Lactiplantibacillus</taxon>
    </lineage>
</organism>
<dbReference type="EMBL" id="AWWK01000034">
    <property type="protein sequence ID" value="ETY74282.1"/>
    <property type="molecule type" value="Genomic_DNA"/>
</dbReference>
<dbReference type="RefSeq" id="WP_033613896.1">
    <property type="nucleotide sequence ID" value="NZ_KK036487.1"/>
</dbReference>
<proteinExistence type="predicted"/>
<sequence>MKVSNSPDLSNEPKVVTLKETINELGSVINTENIHNPKKLLKLSKKIDRLYFSIENPNQRKIARNESLKLLSHIDIGTLQDASLAIDSSEYTSQISIVALVISILSIVRSVYPQNWFLLILIFPIVYILGILFNSFCIRKNTKLLEEFIKEVIAQQQNKTINTSDEIRKLKLLADDGIISQDEFEAKKDQLLGL</sequence>
<dbReference type="STRING" id="1400520.LFAB_07335"/>
<keyword evidence="1" id="KW-1133">Transmembrane helix</keyword>
<comment type="caution">
    <text evidence="3">The sequence shown here is derived from an EMBL/GenBank/DDBJ whole genome shotgun (WGS) entry which is preliminary data.</text>
</comment>
<gene>
    <name evidence="3" type="ORF">LFAB_07335</name>
</gene>
<dbReference type="HOGENOM" id="CLU_1400912_0_0_9"/>
<dbReference type="OrthoDB" id="1908357at2"/>
<dbReference type="Proteomes" id="UP000019247">
    <property type="component" value="Unassembled WGS sequence"/>
</dbReference>
<keyword evidence="1" id="KW-0472">Membrane</keyword>
<feature type="transmembrane region" description="Helical" evidence="1">
    <location>
        <begin position="95"/>
        <end position="112"/>
    </location>
</feature>
<reference evidence="3 4" key="1">
    <citation type="journal article" date="2014" name="Genome Announc.">
        <title>Genome Sequence of Lactobacillus fabifermentans Strain T30PCM01, Isolated from Fermenting Grape Marc.</title>
        <authorList>
            <person name="Treu L."/>
            <person name="Vendramin V."/>
            <person name="Bovo B."/>
            <person name="Giacomini A."/>
            <person name="Corich V."/>
            <person name="Campanaro S."/>
        </authorList>
    </citation>
    <scope>NUCLEOTIDE SEQUENCE [LARGE SCALE GENOMIC DNA]</scope>
    <source>
        <strain evidence="3 4">T30PCM01</strain>
    </source>
</reference>
<feature type="transmembrane region" description="Helical" evidence="1">
    <location>
        <begin position="118"/>
        <end position="138"/>
    </location>
</feature>
<protein>
    <recommendedName>
        <fullName evidence="2">SHOCT domain-containing protein</fullName>
    </recommendedName>
</protein>
<accession>W6T7M7</accession>
<dbReference type="Pfam" id="PF09851">
    <property type="entry name" value="SHOCT"/>
    <property type="match status" value="1"/>
</dbReference>
<evidence type="ECO:0000313" key="3">
    <source>
        <dbReference type="EMBL" id="ETY74282.1"/>
    </source>
</evidence>
<dbReference type="AlphaFoldDB" id="W6T7M7"/>
<feature type="domain" description="SHOCT" evidence="2">
    <location>
        <begin position="165"/>
        <end position="192"/>
    </location>
</feature>
<name>W6T7M7_9LACO</name>